<organism evidence="2 3">
    <name type="scientific">Aquipuribacter hungaricus</name>
    <dbReference type="NCBI Taxonomy" id="545624"/>
    <lineage>
        <taxon>Bacteria</taxon>
        <taxon>Bacillati</taxon>
        <taxon>Actinomycetota</taxon>
        <taxon>Actinomycetes</taxon>
        <taxon>Micrococcales</taxon>
        <taxon>Intrasporangiaceae</taxon>
        <taxon>Aquipuribacter</taxon>
    </lineage>
</organism>
<evidence type="ECO:0000313" key="3">
    <source>
        <dbReference type="Proteomes" id="UP001595685"/>
    </source>
</evidence>
<protein>
    <recommendedName>
        <fullName evidence="1">DNA mimic protein DMP19 C-terminal domain-containing protein</fullName>
    </recommendedName>
</protein>
<dbReference type="Pfam" id="PF14300">
    <property type="entry name" value="DMP19"/>
    <property type="match status" value="1"/>
</dbReference>
<feature type="domain" description="DNA mimic protein DMP19 C-terminal" evidence="1">
    <location>
        <begin position="26"/>
        <end position="120"/>
    </location>
</feature>
<evidence type="ECO:0000259" key="1">
    <source>
        <dbReference type="Pfam" id="PF14300"/>
    </source>
</evidence>
<dbReference type="Proteomes" id="UP001595685">
    <property type="component" value="Unassembled WGS sequence"/>
</dbReference>
<gene>
    <name evidence="2" type="ORF">ACFOLH_19425</name>
</gene>
<proteinExistence type="predicted"/>
<reference evidence="3" key="1">
    <citation type="journal article" date="2019" name="Int. J. Syst. Evol. Microbiol.">
        <title>The Global Catalogue of Microorganisms (GCM) 10K type strain sequencing project: providing services to taxonomists for standard genome sequencing and annotation.</title>
        <authorList>
            <consortium name="The Broad Institute Genomics Platform"/>
            <consortium name="The Broad Institute Genome Sequencing Center for Infectious Disease"/>
            <person name="Wu L."/>
            <person name="Ma J."/>
        </authorList>
    </citation>
    <scope>NUCLEOTIDE SEQUENCE [LARGE SCALE GENOMIC DNA]</scope>
    <source>
        <strain evidence="3">NCAIM B.02333</strain>
    </source>
</reference>
<accession>A0ABV7WLH3</accession>
<dbReference type="RefSeq" id="WP_340294438.1">
    <property type="nucleotide sequence ID" value="NZ_JBBEOI010000158.1"/>
</dbReference>
<dbReference type="InterPro" id="IPR025402">
    <property type="entry name" value="DMP19_C"/>
</dbReference>
<keyword evidence="3" id="KW-1185">Reference proteome</keyword>
<sequence length="142" mass="15044">METPLLRALNEPAISAYEREDVSALPGLRALGAVMALHGIARNGGLVGGAIENLFVGRRGQAVDDAIDGFVWLDLDDVAELIARARDAYLLSRPTGSEDLSDDDAALWEQLDAAFFDIAPSARLEVAVTARLQAIAPELGSS</sequence>
<comment type="caution">
    <text evidence="2">The sequence shown here is derived from an EMBL/GenBank/DDBJ whole genome shotgun (WGS) entry which is preliminary data.</text>
</comment>
<dbReference type="EMBL" id="JBHRWW010000029">
    <property type="protein sequence ID" value="MFC3690525.1"/>
    <property type="molecule type" value="Genomic_DNA"/>
</dbReference>
<name>A0ABV7WLH3_9MICO</name>
<evidence type="ECO:0000313" key="2">
    <source>
        <dbReference type="EMBL" id="MFC3690525.1"/>
    </source>
</evidence>